<sequence length="105" mass="12108">MSFTVNRVVTKLMRTNSRDQEASISQWSDLRRGPYGEIKKINRPNKKIVPVIDRAELLDSEDMAWLVIVVLVKRPFGYDHSISITSRKSKISGGWQVLSEFQKDD</sequence>
<protein>
    <submittedName>
        <fullName evidence="1">Uncharacterized protein</fullName>
    </submittedName>
</protein>
<dbReference type="AlphaFoldDB" id="A0A0C9UZL3"/>
<dbReference type="EMBL" id="KN837145">
    <property type="protein sequence ID" value="KIJ40299.1"/>
    <property type="molecule type" value="Genomic_DNA"/>
</dbReference>
<dbReference type="HOGENOM" id="CLU_2238324_0_0_1"/>
<keyword evidence="2" id="KW-1185">Reference proteome</keyword>
<evidence type="ECO:0000313" key="2">
    <source>
        <dbReference type="Proteomes" id="UP000054279"/>
    </source>
</evidence>
<proteinExistence type="predicted"/>
<accession>A0A0C9UZL3</accession>
<gene>
    <name evidence="1" type="ORF">M422DRAFT_780770</name>
</gene>
<reference evidence="1 2" key="1">
    <citation type="submission" date="2014-06" db="EMBL/GenBank/DDBJ databases">
        <title>Evolutionary Origins and Diversification of the Mycorrhizal Mutualists.</title>
        <authorList>
            <consortium name="DOE Joint Genome Institute"/>
            <consortium name="Mycorrhizal Genomics Consortium"/>
            <person name="Kohler A."/>
            <person name="Kuo A."/>
            <person name="Nagy L.G."/>
            <person name="Floudas D."/>
            <person name="Copeland A."/>
            <person name="Barry K.W."/>
            <person name="Cichocki N."/>
            <person name="Veneault-Fourrey C."/>
            <person name="LaButti K."/>
            <person name="Lindquist E.A."/>
            <person name="Lipzen A."/>
            <person name="Lundell T."/>
            <person name="Morin E."/>
            <person name="Murat C."/>
            <person name="Riley R."/>
            <person name="Ohm R."/>
            <person name="Sun H."/>
            <person name="Tunlid A."/>
            <person name="Henrissat B."/>
            <person name="Grigoriev I.V."/>
            <person name="Hibbett D.S."/>
            <person name="Martin F."/>
        </authorList>
    </citation>
    <scope>NUCLEOTIDE SEQUENCE [LARGE SCALE GENOMIC DNA]</scope>
    <source>
        <strain evidence="1 2">SS14</strain>
    </source>
</reference>
<evidence type="ECO:0000313" key="1">
    <source>
        <dbReference type="EMBL" id="KIJ40299.1"/>
    </source>
</evidence>
<organism evidence="1 2">
    <name type="scientific">Sphaerobolus stellatus (strain SS14)</name>
    <dbReference type="NCBI Taxonomy" id="990650"/>
    <lineage>
        <taxon>Eukaryota</taxon>
        <taxon>Fungi</taxon>
        <taxon>Dikarya</taxon>
        <taxon>Basidiomycota</taxon>
        <taxon>Agaricomycotina</taxon>
        <taxon>Agaricomycetes</taxon>
        <taxon>Phallomycetidae</taxon>
        <taxon>Geastrales</taxon>
        <taxon>Sphaerobolaceae</taxon>
        <taxon>Sphaerobolus</taxon>
    </lineage>
</organism>
<dbReference type="Proteomes" id="UP000054279">
    <property type="component" value="Unassembled WGS sequence"/>
</dbReference>
<name>A0A0C9UZL3_SPHS4</name>